<organism evidence="9 10">
    <name type="scientific">Chloroflexus aggregans</name>
    <dbReference type="NCBI Taxonomy" id="152260"/>
    <lineage>
        <taxon>Bacteria</taxon>
        <taxon>Bacillati</taxon>
        <taxon>Chloroflexota</taxon>
        <taxon>Chloroflexia</taxon>
        <taxon>Chloroflexales</taxon>
        <taxon>Chloroflexineae</taxon>
        <taxon>Chloroflexaceae</taxon>
        <taxon>Chloroflexus</taxon>
    </lineage>
</organism>
<comment type="similarity">
    <text evidence="7">Belongs to the glycosyltransferase 87 family.</text>
</comment>
<protein>
    <recommendedName>
        <fullName evidence="11">Glycosyltransferase RgtA/B/C/D-like domain-containing protein</fullName>
    </recommendedName>
</protein>
<feature type="transmembrane region" description="Helical" evidence="8">
    <location>
        <begin position="281"/>
        <end position="301"/>
    </location>
</feature>
<evidence type="ECO:0000256" key="4">
    <source>
        <dbReference type="ARBA" id="ARBA00022692"/>
    </source>
</evidence>
<feature type="transmembrane region" description="Helical" evidence="8">
    <location>
        <begin position="95"/>
        <end position="113"/>
    </location>
</feature>
<dbReference type="GO" id="GO:0016758">
    <property type="term" value="F:hexosyltransferase activity"/>
    <property type="evidence" value="ECO:0007669"/>
    <property type="project" value="InterPro"/>
</dbReference>
<proteinExistence type="inferred from homology"/>
<keyword evidence="2" id="KW-1003">Cell membrane</keyword>
<feature type="transmembrane region" description="Helical" evidence="8">
    <location>
        <begin position="133"/>
        <end position="158"/>
    </location>
</feature>
<keyword evidence="5 8" id="KW-1133">Transmembrane helix</keyword>
<comment type="subcellular location">
    <subcellularLocation>
        <location evidence="1">Cell membrane</location>
        <topology evidence="1">Multi-pass membrane protein</topology>
    </subcellularLocation>
</comment>
<dbReference type="Proteomes" id="UP000243376">
    <property type="component" value="Unassembled WGS sequence"/>
</dbReference>
<keyword evidence="6 8" id="KW-0472">Membrane</keyword>
<accession>A0A2J6XAA0</accession>
<evidence type="ECO:0000256" key="2">
    <source>
        <dbReference type="ARBA" id="ARBA00022475"/>
    </source>
</evidence>
<evidence type="ECO:0000256" key="5">
    <source>
        <dbReference type="ARBA" id="ARBA00022989"/>
    </source>
</evidence>
<reference evidence="9 10" key="1">
    <citation type="submission" date="2018-01" db="EMBL/GenBank/DDBJ databases">
        <title>Metagenomic assembled genomes from two thermal pools in the Uzon Caldera, Kamchatka, Russia.</title>
        <authorList>
            <person name="Wilkins L."/>
            <person name="Ettinger C."/>
        </authorList>
    </citation>
    <scope>NUCLEOTIDE SEQUENCE [LARGE SCALE GENOMIC DNA]</scope>
    <source>
        <strain evidence="9">ZAV-02</strain>
    </source>
</reference>
<evidence type="ECO:0000256" key="7">
    <source>
        <dbReference type="ARBA" id="ARBA00024033"/>
    </source>
</evidence>
<dbReference type="AlphaFoldDB" id="A0A2J6XAA0"/>
<feature type="transmembrane region" description="Helical" evidence="8">
    <location>
        <begin position="7"/>
        <end position="28"/>
    </location>
</feature>
<keyword evidence="4 8" id="KW-0812">Transmembrane</keyword>
<feature type="transmembrane region" description="Helical" evidence="8">
    <location>
        <begin position="164"/>
        <end position="192"/>
    </location>
</feature>
<evidence type="ECO:0000313" key="9">
    <source>
        <dbReference type="EMBL" id="PMP84461.1"/>
    </source>
</evidence>
<sequence>MSQIGRVMGVGAALVIMIAALSFIPLPIPAVTDFLTLGLTRGIGLYDYDAQLGLARQLFGPVIDTVKYPHYVYPPWFAYSVFFLGWLPPEHAARMWFWINLIMLAGSVILITLPWSTKWRMVALSVMIVSPTVISLVTVGQFTVPILLGIAIVIYAASRQSASLFVIGMLLMTFKPHVGVLPFVAAGGWLVIQRRGDSGDPRLTGWSNVGLSAVAERLSSYVSDISQSARFRCVSELFGRIDYGRAFVVWCSRHLNCALCRGLLFALMEAGWFLWATSLSFNIELGLYWAMLVAILAIPYFNNYDHVCSLFPFLWQQASTGLSNCKNAKSSLLTLSDKPASFLFLWRFGCGTASVP</sequence>
<dbReference type="Pfam" id="PF09594">
    <property type="entry name" value="GT87"/>
    <property type="match status" value="1"/>
</dbReference>
<evidence type="ECO:0008006" key="11">
    <source>
        <dbReference type="Google" id="ProtNLM"/>
    </source>
</evidence>
<evidence type="ECO:0000313" key="10">
    <source>
        <dbReference type="Proteomes" id="UP000243376"/>
    </source>
</evidence>
<dbReference type="InterPro" id="IPR018584">
    <property type="entry name" value="GT87"/>
</dbReference>
<evidence type="ECO:0000256" key="3">
    <source>
        <dbReference type="ARBA" id="ARBA00022679"/>
    </source>
</evidence>
<gene>
    <name evidence="9" type="ORF">C0184_03680</name>
</gene>
<evidence type="ECO:0000256" key="8">
    <source>
        <dbReference type="SAM" id="Phobius"/>
    </source>
</evidence>
<dbReference type="GO" id="GO:0005886">
    <property type="term" value="C:plasma membrane"/>
    <property type="evidence" value="ECO:0007669"/>
    <property type="project" value="UniProtKB-SubCell"/>
</dbReference>
<comment type="caution">
    <text evidence="9">The sequence shown here is derived from an EMBL/GenBank/DDBJ whole genome shotgun (WGS) entry which is preliminary data.</text>
</comment>
<keyword evidence="3" id="KW-0808">Transferase</keyword>
<evidence type="ECO:0000256" key="1">
    <source>
        <dbReference type="ARBA" id="ARBA00004651"/>
    </source>
</evidence>
<name>A0A2J6XAA0_9CHLR</name>
<evidence type="ECO:0000256" key="6">
    <source>
        <dbReference type="ARBA" id="ARBA00023136"/>
    </source>
</evidence>
<dbReference type="EMBL" id="PNIQ01000244">
    <property type="protein sequence ID" value="PMP84461.1"/>
    <property type="molecule type" value="Genomic_DNA"/>
</dbReference>